<evidence type="ECO:0000256" key="1">
    <source>
        <dbReference type="ARBA" id="ARBA00001941"/>
    </source>
</evidence>
<dbReference type="PANTHER" id="PTHR43808">
    <property type="entry name" value="ACETYLORNITHINE DEACETYLASE"/>
    <property type="match status" value="1"/>
</dbReference>
<dbReference type="NCBIfam" id="TIGR01910">
    <property type="entry name" value="DapE-ArgE"/>
    <property type="match status" value="1"/>
</dbReference>
<name>A0A6H3GWY5_OENOE</name>
<reference evidence="16" key="2">
    <citation type="submission" date="2019-10" db="EMBL/GenBank/DDBJ databases">
        <title>Malate fermentation in French cider.</title>
        <authorList>
            <person name="Cousin F.J."/>
            <person name="Medina Fernandez S."/>
            <person name="Misery B."/>
            <person name="Laplace J.-M."/>
            <person name="Cretenet M."/>
        </authorList>
    </citation>
    <scope>NUCLEOTIDE SEQUENCE</scope>
    <source>
        <strain evidence="16">UCMA15129</strain>
    </source>
</reference>
<dbReference type="EMBL" id="WERV01000002">
    <property type="protein sequence ID" value="MDV7714762.1"/>
    <property type="molecule type" value="Genomic_DNA"/>
</dbReference>
<comment type="catalytic activity">
    <reaction evidence="14">
        <text>N-succinyl-(2S,6S)-2,6-diaminopimelate + H2O = (2S,6S)-2,6-diaminopimelate + succinate</text>
        <dbReference type="Rhea" id="RHEA:22608"/>
        <dbReference type="ChEBI" id="CHEBI:15377"/>
        <dbReference type="ChEBI" id="CHEBI:30031"/>
        <dbReference type="ChEBI" id="CHEBI:57609"/>
        <dbReference type="ChEBI" id="CHEBI:58087"/>
        <dbReference type="EC" id="3.5.1.18"/>
    </reaction>
</comment>
<sequence length="402" mass="44028">MILQTDKMIDKQLEENMGLTENKKVEIFQKIVQFDTENSNEASVAEYIGSLFEKFENVKIDYIEAEENRKSVVVTINGKNKGDKVLAFSGHEDTVSAGDSSSWKYNPFSAEIHDGILYGRGADDMKGGLSALVSAALDVVTDGSDFAGTLKLIATVGEETSEIGATQVTQSGALDDVTAMILGEPRKNFEIGYTNKGVIDYRVYSSGKSAHSSVPEKGINAINALRKVMDRFDEYFDTLTEKNEVLGYFTNAFTLIKGGEQLNQIPDKAELGGNMRTIPETPNDQVISKLESIIAELNESEEAELKLEIVFPELPLPVQPVSDFTKLAQAKIKEVSGFNGDLVAGTGTNEASEFIKGESEFPILIFGPESDDCAHAVNEHLKVETYLQAAKIYTEIIKSYLV</sequence>
<evidence type="ECO:0000313" key="16">
    <source>
        <dbReference type="EMBL" id="MDV7714762.1"/>
    </source>
</evidence>
<dbReference type="InterPro" id="IPR001261">
    <property type="entry name" value="ArgE/DapE_CS"/>
</dbReference>
<evidence type="ECO:0000256" key="5">
    <source>
        <dbReference type="ARBA" id="ARBA00011921"/>
    </source>
</evidence>
<dbReference type="CDD" id="cd08659">
    <property type="entry name" value="M20_ArgE_DapE-like"/>
    <property type="match status" value="1"/>
</dbReference>
<evidence type="ECO:0000259" key="15">
    <source>
        <dbReference type="Pfam" id="PF07687"/>
    </source>
</evidence>
<dbReference type="InterPro" id="IPR050072">
    <property type="entry name" value="Peptidase_M20A"/>
</dbReference>
<comment type="similarity">
    <text evidence="4">Belongs to the peptidase M20A family.</text>
</comment>
<evidence type="ECO:0000256" key="3">
    <source>
        <dbReference type="ARBA" id="ARBA00005130"/>
    </source>
</evidence>
<protein>
    <recommendedName>
        <fullName evidence="6">Probable succinyl-diaminopimelate desuccinylase</fullName>
        <ecNumber evidence="5">3.5.1.18</ecNumber>
    </recommendedName>
</protein>
<evidence type="ECO:0000256" key="6">
    <source>
        <dbReference type="ARBA" id="ARBA00016853"/>
    </source>
</evidence>
<dbReference type="Gene3D" id="3.40.630.10">
    <property type="entry name" value="Zn peptidases"/>
    <property type="match status" value="2"/>
</dbReference>
<dbReference type="Pfam" id="PF07687">
    <property type="entry name" value="M20_dimer"/>
    <property type="match status" value="1"/>
</dbReference>
<comment type="caution">
    <text evidence="17">The sequence shown here is derived from an EMBL/GenBank/DDBJ whole genome shotgun (WGS) entry which is preliminary data.</text>
</comment>
<evidence type="ECO:0000313" key="17">
    <source>
        <dbReference type="EMBL" id="OIM21314.1"/>
    </source>
</evidence>
<evidence type="ECO:0000256" key="12">
    <source>
        <dbReference type="ARBA" id="ARBA00023154"/>
    </source>
</evidence>
<evidence type="ECO:0000256" key="8">
    <source>
        <dbReference type="ARBA" id="ARBA00022723"/>
    </source>
</evidence>
<proteinExistence type="inferred from homology"/>
<dbReference type="InterPro" id="IPR010182">
    <property type="entry name" value="ArgE/DapE"/>
</dbReference>
<evidence type="ECO:0000256" key="2">
    <source>
        <dbReference type="ARBA" id="ARBA00001947"/>
    </source>
</evidence>
<dbReference type="AlphaFoldDB" id="A0A6H3GWY5"/>
<evidence type="ECO:0000256" key="10">
    <source>
        <dbReference type="ARBA" id="ARBA00022833"/>
    </source>
</evidence>
<keyword evidence="10" id="KW-0862">Zinc</keyword>
<dbReference type="EMBL" id="MLOK01000037">
    <property type="protein sequence ID" value="OIM21314.1"/>
    <property type="molecule type" value="Genomic_DNA"/>
</dbReference>
<keyword evidence="9" id="KW-0378">Hydrolase</keyword>
<dbReference type="PANTHER" id="PTHR43808:SF8">
    <property type="entry name" value="PEPTIDASE M20 DIMERISATION DOMAIN-CONTAINING PROTEIN"/>
    <property type="match status" value="1"/>
</dbReference>
<accession>A0A6H3GWY5</accession>
<comment type="pathway">
    <text evidence="3">Amino-acid biosynthesis; L-lysine biosynthesis via DAP pathway; LL-2,6-diaminopimelate from (S)-tetrahydrodipicolinate (succinylase route): step 3/3.</text>
</comment>
<dbReference type="GO" id="GO:0019877">
    <property type="term" value="P:diaminopimelate biosynthetic process"/>
    <property type="evidence" value="ECO:0007669"/>
    <property type="project" value="UniProtKB-KW"/>
</dbReference>
<dbReference type="SUPFAM" id="SSF55031">
    <property type="entry name" value="Bacterial exopeptidase dimerisation domain"/>
    <property type="match status" value="1"/>
</dbReference>
<keyword evidence="8" id="KW-0479">Metal-binding</keyword>
<dbReference type="UniPathway" id="UPA00034">
    <property type="reaction ID" value="UER00021"/>
</dbReference>
<dbReference type="InterPro" id="IPR002933">
    <property type="entry name" value="Peptidase_M20"/>
</dbReference>
<evidence type="ECO:0000256" key="13">
    <source>
        <dbReference type="ARBA" id="ARBA00023285"/>
    </source>
</evidence>
<dbReference type="Pfam" id="PF01546">
    <property type="entry name" value="Peptidase_M20"/>
    <property type="match status" value="1"/>
</dbReference>
<dbReference type="Gene3D" id="3.30.70.360">
    <property type="match status" value="1"/>
</dbReference>
<dbReference type="PROSITE" id="PS00758">
    <property type="entry name" value="ARGE_DAPE_CPG2_1"/>
    <property type="match status" value="1"/>
</dbReference>
<dbReference type="RefSeq" id="WP_002822562.1">
    <property type="nucleotide sequence ID" value="NZ_CP027431.1"/>
</dbReference>
<reference evidence="17 18" key="1">
    <citation type="journal article" date="2016" name="BMC Genomics">
        <title>Consensus pan-genome assembly of the specialised wine bacterium Oenococcus oeni.</title>
        <authorList>
            <person name="Sternes P.R."/>
            <person name="Borneman A.R."/>
        </authorList>
    </citation>
    <scope>NUCLEOTIDE SEQUENCE [LARGE SCALE GENOMIC DNA]</scope>
    <source>
        <strain evidence="17 18">AWRIB661</strain>
    </source>
</reference>
<keyword evidence="7" id="KW-0028">Amino-acid biosynthesis</keyword>
<evidence type="ECO:0000256" key="4">
    <source>
        <dbReference type="ARBA" id="ARBA00006247"/>
    </source>
</evidence>
<dbReference type="GO" id="GO:0046872">
    <property type="term" value="F:metal ion binding"/>
    <property type="evidence" value="ECO:0007669"/>
    <property type="project" value="UniProtKB-KW"/>
</dbReference>
<dbReference type="GO" id="GO:0009014">
    <property type="term" value="F:succinyl-diaminopimelate desuccinylase activity"/>
    <property type="evidence" value="ECO:0007669"/>
    <property type="project" value="UniProtKB-EC"/>
</dbReference>
<dbReference type="InterPro" id="IPR036264">
    <property type="entry name" value="Bact_exopeptidase_dim_dom"/>
</dbReference>
<dbReference type="Proteomes" id="UP000181728">
    <property type="component" value="Unassembled WGS sequence"/>
</dbReference>
<comment type="cofactor">
    <cofactor evidence="2">
        <name>Zn(2+)</name>
        <dbReference type="ChEBI" id="CHEBI:29105"/>
    </cofactor>
</comment>
<organism evidence="17 18">
    <name type="scientific">Oenococcus oeni</name>
    <name type="common">Leuconostoc oenos</name>
    <dbReference type="NCBI Taxonomy" id="1247"/>
    <lineage>
        <taxon>Bacteria</taxon>
        <taxon>Bacillati</taxon>
        <taxon>Bacillota</taxon>
        <taxon>Bacilli</taxon>
        <taxon>Lactobacillales</taxon>
        <taxon>Lactobacillaceae</taxon>
        <taxon>Oenococcus</taxon>
    </lineage>
</organism>
<keyword evidence="12" id="KW-0457">Lysine biosynthesis</keyword>
<dbReference type="Proteomes" id="UP001281024">
    <property type="component" value="Unassembled WGS sequence"/>
</dbReference>
<dbReference type="GO" id="GO:0009089">
    <property type="term" value="P:lysine biosynthetic process via diaminopimelate"/>
    <property type="evidence" value="ECO:0007669"/>
    <property type="project" value="UniProtKB-UniPathway"/>
</dbReference>
<evidence type="ECO:0000256" key="9">
    <source>
        <dbReference type="ARBA" id="ARBA00022801"/>
    </source>
</evidence>
<dbReference type="InterPro" id="IPR011650">
    <property type="entry name" value="Peptidase_M20_dimer"/>
</dbReference>
<keyword evidence="11" id="KW-0220">Diaminopimelate biosynthesis</keyword>
<evidence type="ECO:0000256" key="14">
    <source>
        <dbReference type="ARBA" id="ARBA00051301"/>
    </source>
</evidence>
<evidence type="ECO:0000313" key="18">
    <source>
        <dbReference type="Proteomes" id="UP000181728"/>
    </source>
</evidence>
<dbReference type="EC" id="3.5.1.18" evidence="5"/>
<evidence type="ECO:0000256" key="7">
    <source>
        <dbReference type="ARBA" id="ARBA00022605"/>
    </source>
</evidence>
<comment type="cofactor">
    <cofactor evidence="1">
        <name>Co(2+)</name>
        <dbReference type="ChEBI" id="CHEBI:48828"/>
    </cofactor>
</comment>
<feature type="domain" description="Peptidase M20 dimerisation" evidence="15">
    <location>
        <begin position="193"/>
        <end position="299"/>
    </location>
</feature>
<keyword evidence="13" id="KW-0170">Cobalt</keyword>
<gene>
    <name evidence="17" type="ORF">ATX59_04795</name>
    <name evidence="16" type="ORF">GA838_03070</name>
</gene>
<dbReference type="NCBIfam" id="NF006365">
    <property type="entry name" value="PRK08588.1"/>
    <property type="match status" value="1"/>
</dbReference>
<dbReference type="SUPFAM" id="SSF53187">
    <property type="entry name" value="Zn-dependent exopeptidases"/>
    <property type="match status" value="1"/>
</dbReference>
<evidence type="ECO:0000256" key="11">
    <source>
        <dbReference type="ARBA" id="ARBA00022915"/>
    </source>
</evidence>